<keyword evidence="7 10" id="KW-0067">ATP-binding</keyword>
<evidence type="ECO:0000256" key="2">
    <source>
        <dbReference type="ARBA" id="ARBA00011123"/>
    </source>
</evidence>
<protein>
    <recommendedName>
        <fullName evidence="4 10">Glutamyl-tRNA(Gln) amidotransferase subunit A</fullName>
        <shortName evidence="10">Glu-ADT subunit A</shortName>
        <ecNumber evidence="3 10">6.3.5.7</ecNumber>
    </recommendedName>
</protein>
<dbReference type="InterPro" id="IPR023631">
    <property type="entry name" value="Amidase_dom"/>
</dbReference>
<feature type="active site" description="Charge relay system" evidence="10">
    <location>
        <position position="151"/>
    </location>
</feature>
<dbReference type="Gene3D" id="3.90.1300.10">
    <property type="entry name" value="Amidase signature (AS) domain"/>
    <property type="match status" value="1"/>
</dbReference>
<evidence type="ECO:0000313" key="12">
    <source>
        <dbReference type="EMBL" id="TCJ12785.1"/>
    </source>
</evidence>
<dbReference type="InterPro" id="IPR004412">
    <property type="entry name" value="GatA"/>
</dbReference>
<evidence type="ECO:0000256" key="4">
    <source>
        <dbReference type="ARBA" id="ARBA00014428"/>
    </source>
</evidence>
<dbReference type="GO" id="GO:0050567">
    <property type="term" value="F:glutaminyl-tRNA synthase (glutamine-hydrolyzing) activity"/>
    <property type="evidence" value="ECO:0007669"/>
    <property type="project" value="UniProtKB-UniRule"/>
</dbReference>
<organism evidence="12 13">
    <name type="scientific">Parasulfuritortus cantonensis</name>
    <dbReference type="NCBI Taxonomy" id="2528202"/>
    <lineage>
        <taxon>Bacteria</taxon>
        <taxon>Pseudomonadati</taxon>
        <taxon>Pseudomonadota</taxon>
        <taxon>Betaproteobacteria</taxon>
        <taxon>Nitrosomonadales</taxon>
        <taxon>Thiobacillaceae</taxon>
        <taxon>Parasulfuritortus</taxon>
    </lineage>
</organism>
<gene>
    <name evidence="10 12" type="primary">gatA</name>
    <name evidence="12" type="ORF">EZJ19_11125</name>
</gene>
<name>A0A4R1B893_9PROT</name>
<comment type="function">
    <text evidence="10">Allows the formation of correctly charged Gln-tRNA(Gln) through the transamidation of misacylated Glu-tRNA(Gln) in organisms which lack glutaminyl-tRNA synthetase. The reaction takes place in the presence of glutamine and ATP through an activated gamma-phospho-Glu-tRNA(Gln).</text>
</comment>
<dbReference type="PANTHER" id="PTHR11895:SF151">
    <property type="entry name" value="GLUTAMYL-TRNA(GLN) AMIDOTRANSFERASE SUBUNIT A"/>
    <property type="match status" value="1"/>
</dbReference>
<dbReference type="Pfam" id="PF01425">
    <property type="entry name" value="Amidase"/>
    <property type="match status" value="1"/>
</dbReference>
<evidence type="ECO:0000256" key="8">
    <source>
        <dbReference type="ARBA" id="ARBA00022917"/>
    </source>
</evidence>
<dbReference type="NCBIfam" id="TIGR00132">
    <property type="entry name" value="gatA"/>
    <property type="match status" value="1"/>
</dbReference>
<dbReference type="GO" id="GO:0006412">
    <property type="term" value="P:translation"/>
    <property type="evidence" value="ECO:0007669"/>
    <property type="project" value="UniProtKB-UniRule"/>
</dbReference>
<feature type="active site" description="Charge relay system" evidence="10">
    <location>
        <position position="76"/>
    </location>
</feature>
<dbReference type="InterPro" id="IPR000120">
    <property type="entry name" value="Amidase"/>
</dbReference>
<dbReference type="InterPro" id="IPR020556">
    <property type="entry name" value="Amidase_CS"/>
</dbReference>
<evidence type="ECO:0000256" key="6">
    <source>
        <dbReference type="ARBA" id="ARBA00022741"/>
    </source>
</evidence>
<dbReference type="Proteomes" id="UP000295443">
    <property type="component" value="Unassembled WGS sequence"/>
</dbReference>
<dbReference type="RefSeq" id="WP_131447568.1">
    <property type="nucleotide sequence ID" value="NZ_SJZB01000042.1"/>
</dbReference>
<comment type="caution">
    <text evidence="12">The sequence shown here is derived from an EMBL/GenBank/DDBJ whole genome shotgun (WGS) entry which is preliminary data.</text>
</comment>
<dbReference type="AlphaFoldDB" id="A0A4R1B893"/>
<dbReference type="EC" id="6.3.5.7" evidence="3 10"/>
<evidence type="ECO:0000256" key="1">
    <source>
        <dbReference type="ARBA" id="ARBA00008069"/>
    </source>
</evidence>
<sequence>MTQHTIKELADLLASGQSSSVELCQDYLGRIAAHNPDINAFITVDPDRTLADARAADALRAAGNAGPLTGVPIAHKDIFCAEGWLTTCGSKMLANFVSPYDAHVISQFKAAGMPTLGKTNMDEFAMGSSNETSYFGPVKNPWDTARVPGGSSGGSAACVAAGLAPAATGTDTGGSIRQPAALCGITGLKPTYGVVSRYGMIAFASSLDQGGPMARTAEDCALLLNVMAGFDRRDSTSLERDKEDYGRDLAKPLAGLRIGLPREFFGAGLTGDTAKAVQAAIEQFRTLGATTVEVSLPNSGLSVAAYYVIAPAEASSNLSRFDGVRYGYRTPDYGDLTDMYEKSRAEGFGAEVKRRILIGTYVLSHGYYDAYYIQAQKLRRLIAQDFAEAYRQCDVILGPTAPTTAFKLGEKADDPVQMYLSDIYTIAVNLAGLPGMSLPCGFDSQGLPIGMQLIGDYFAEARMLNVAHQYQLATDWHARTPAL</sequence>
<evidence type="ECO:0000259" key="11">
    <source>
        <dbReference type="Pfam" id="PF01425"/>
    </source>
</evidence>
<evidence type="ECO:0000256" key="5">
    <source>
        <dbReference type="ARBA" id="ARBA00022598"/>
    </source>
</evidence>
<comment type="similarity">
    <text evidence="1 10">Belongs to the amidase family. GatA subfamily.</text>
</comment>
<keyword evidence="5 10" id="KW-0436">Ligase</keyword>
<dbReference type="HAMAP" id="MF_00120">
    <property type="entry name" value="GatA"/>
    <property type="match status" value="1"/>
</dbReference>
<feature type="domain" description="Amidase" evidence="11">
    <location>
        <begin position="22"/>
        <end position="464"/>
    </location>
</feature>
<dbReference type="OrthoDB" id="9811471at2"/>
<evidence type="ECO:0000256" key="7">
    <source>
        <dbReference type="ARBA" id="ARBA00022840"/>
    </source>
</evidence>
<accession>A0A4R1B893</accession>
<evidence type="ECO:0000256" key="10">
    <source>
        <dbReference type="HAMAP-Rule" id="MF_00120"/>
    </source>
</evidence>
<dbReference type="GO" id="GO:0016740">
    <property type="term" value="F:transferase activity"/>
    <property type="evidence" value="ECO:0007669"/>
    <property type="project" value="UniProtKB-KW"/>
</dbReference>
<evidence type="ECO:0000256" key="3">
    <source>
        <dbReference type="ARBA" id="ARBA00012739"/>
    </source>
</evidence>
<keyword evidence="8 10" id="KW-0648">Protein biosynthesis</keyword>
<comment type="catalytic activity">
    <reaction evidence="9 10">
        <text>L-glutamyl-tRNA(Gln) + L-glutamine + ATP + H2O = L-glutaminyl-tRNA(Gln) + L-glutamate + ADP + phosphate + H(+)</text>
        <dbReference type="Rhea" id="RHEA:17521"/>
        <dbReference type="Rhea" id="RHEA-COMP:9681"/>
        <dbReference type="Rhea" id="RHEA-COMP:9684"/>
        <dbReference type="ChEBI" id="CHEBI:15377"/>
        <dbReference type="ChEBI" id="CHEBI:15378"/>
        <dbReference type="ChEBI" id="CHEBI:29985"/>
        <dbReference type="ChEBI" id="CHEBI:30616"/>
        <dbReference type="ChEBI" id="CHEBI:43474"/>
        <dbReference type="ChEBI" id="CHEBI:58359"/>
        <dbReference type="ChEBI" id="CHEBI:78520"/>
        <dbReference type="ChEBI" id="CHEBI:78521"/>
        <dbReference type="ChEBI" id="CHEBI:456216"/>
        <dbReference type="EC" id="6.3.5.7"/>
    </reaction>
</comment>
<dbReference type="GO" id="GO:0005524">
    <property type="term" value="F:ATP binding"/>
    <property type="evidence" value="ECO:0007669"/>
    <property type="project" value="UniProtKB-KW"/>
</dbReference>
<dbReference type="PANTHER" id="PTHR11895">
    <property type="entry name" value="TRANSAMIDASE"/>
    <property type="match status" value="1"/>
</dbReference>
<dbReference type="EMBL" id="SJZB01000042">
    <property type="protein sequence ID" value="TCJ12785.1"/>
    <property type="molecule type" value="Genomic_DNA"/>
</dbReference>
<feature type="active site" description="Acyl-ester intermediate" evidence="10">
    <location>
        <position position="175"/>
    </location>
</feature>
<dbReference type="PROSITE" id="PS00571">
    <property type="entry name" value="AMIDASES"/>
    <property type="match status" value="1"/>
</dbReference>
<dbReference type="GO" id="GO:0030956">
    <property type="term" value="C:glutamyl-tRNA(Gln) amidotransferase complex"/>
    <property type="evidence" value="ECO:0007669"/>
    <property type="project" value="InterPro"/>
</dbReference>
<keyword evidence="12" id="KW-0808">Transferase</keyword>
<proteinExistence type="inferred from homology"/>
<evidence type="ECO:0000313" key="13">
    <source>
        <dbReference type="Proteomes" id="UP000295443"/>
    </source>
</evidence>
<evidence type="ECO:0000256" key="9">
    <source>
        <dbReference type="ARBA" id="ARBA00047407"/>
    </source>
</evidence>
<dbReference type="InterPro" id="IPR036928">
    <property type="entry name" value="AS_sf"/>
</dbReference>
<keyword evidence="13" id="KW-1185">Reference proteome</keyword>
<reference evidence="12 13" key="1">
    <citation type="submission" date="2019-03" db="EMBL/GenBank/DDBJ databases">
        <title>Genome sequence of Thiobacillaceae bacterium LSR1, a sulfur-oxidizing bacterium isolated from freshwater sediment.</title>
        <authorList>
            <person name="Li S."/>
        </authorList>
    </citation>
    <scope>NUCLEOTIDE SEQUENCE [LARGE SCALE GENOMIC DNA]</scope>
    <source>
        <strain evidence="12 13">LSR1</strain>
    </source>
</reference>
<comment type="subunit">
    <text evidence="2 10">Heterotrimer of A, B and C subunits.</text>
</comment>
<dbReference type="SUPFAM" id="SSF75304">
    <property type="entry name" value="Amidase signature (AS) enzymes"/>
    <property type="match status" value="1"/>
</dbReference>
<keyword evidence="6 10" id="KW-0547">Nucleotide-binding</keyword>